<gene>
    <name evidence="2" type="ORF">DERP_003365</name>
</gene>
<protein>
    <submittedName>
        <fullName evidence="2">Uncharacterized protein</fullName>
    </submittedName>
</protein>
<accession>A0ABQ8JJS7</accession>
<reference evidence="2 3" key="2">
    <citation type="journal article" date="2022" name="Mol. Biol. Evol.">
        <title>Comparative Genomics Reveals Insights into the Divergent Evolution of Astigmatic Mites and Household Pest Adaptations.</title>
        <authorList>
            <person name="Xiong Q."/>
            <person name="Wan A.T."/>
            <person name="Liu X."/>
            <person name="Fung C.S."/>
            <person name="Xiao X."/>
            <person name="Malainual N."/>
            <person name="Hou J."/>
            <person name="Wang L."/>
            <person name="Wang M."/>
            <person name="Yang K.Y."/>
            <person name="Cui Y."/>
            <person name="Leung E.L."/>
            <person name="Nong W."/>
            <person name="Shin S.K."/>
            <person name="Au S.W."/>
            <person name="Jeong K.Y."/>
            <person name="Chew F.T."/>
            <person name="Hui J.H."/>
            <person name="Leung T.F."/>
            <person name="Tungtrongchitr A."/>
            <person name="Zhong N."/>
            <person name="Liu Z."/>
            <person name="Tsui S.K."/>
        </authorList>
    </citation>
    <scope>NUCLEOTIDE SEQUENCE [LARGE SCALE GENOMIC DNA]</scope>
    <source>
        <strain evidence="2">Derp</strain>
    </source>
</reference>
<comment type="caution">
    <text evidence="2">The sequence shown here is derived from an EMBL/GenBank/DDBJ whole genome shotgun (WGS) entry which is preliminary data.</text>
</comment>
<evidence type="ECO:0000313" key="3">
    <source>
        <dbReference type="Proteomes" id="UP000887458"/>
    </source>
</evidence>
<dbReference type="EMBL" id="NJHN03000036">
    <property type="protein sequence ID" value="KAH9422688.1"/>
    <property type="molecule type" value="Genomic_DNA"/>
</dbReference>
<evidence type="ECO:0000313" key="2">
    <source>
        <dbReference type="EMBL" id="KAH9422688.1"/>
    </source>
</evidence>
<proteinExistence type="predicted"/>
<name>A0ABQ8JJS7_DERPT</name>
<evidence type="ECO:0000256" key="1">
    <source>
        <dbReference type="SAM" id="MobiDB-lite"/>
    </source>
</evidence>
<feature type="region of interest" description="Disordered" evidence="1">
    <location>
        <begin position="20"/>
        <end position="39"/>
    </location>
</feature>
<keyword evidence="3" id="KW-1185">Reference proteome</keyword>
<organism evidence="2 3">
    <name type="scientific">Dermatophagoides pteronyssinus</name>
    <name type="common">European house dust mite</name>
    <dbReference type="NCBI Taxonomy" id="6956"/>
    <lineage>
        <taxon>Eukaryota</taxon>
        <taxon>Metazoa</taxon>
        <taxon>Ecdysozoa</taxon>
        <taxon>Arthropoda</taxon>
        <taxon>Chelicerata</taxon>
        <taxon>Arachnida</taxon>
        <taxon>Acari</taxon>
        <taxon>Acariformes</taxon>
        <taxon>Sarcoptiformes</taxon>
        <taxon>Astigmata</taxon>
        <taxon>Psoroptidia</taxon>
        <taxon>Analgoidea</taxon>
        <taxon>Pyroglyphidae</taxon>
        <taxon>Dermatophagoidinae</taxon>
        <taxon>Dermatophagoides</taxon>
    </lineage>
</organism>
<sequence length="65" mass="7374">MLFFEYIFSFVLVRVLLKSSSSSKSLSLSSSSSLSSRNNRRCFRKSLESFANILITLIPFSSRSI</sequence>
<dbReference type="Proteomes" id="UP000887458">
    <property type="component" value="Unassembled WGS sequence"/>
</dbReference>
<feature type="compositionally biased region" description="Low complexity" evidence="1">
    <location>
        <begin position="20"/>
        <end position="36"/>
    </location>
</feature>
<reference evidence="2 3" key="1">
    <citation type="journal article" date="2018" name="J. Allergy Clin. Immunol.">
        <title>High-quality assembly of Dermatophagoides pteronyssinus genome and transcriptome reveals a wide range of novel allergens.</title>
        <authorList>
            <person name="Liu X.Y."/>
            <person name="Yang K.Y."/>
            <person name="Wang M.Q."/>
            <person name="Kwok J.S."/>
            <person name="Zeng X."/>
            <person name="Yang Z."/>
            <person name="Xiao X.J."/>
            <person name="Lau C.P."/>
            <person name="Li Y."/>
            <person name="Huang Z.M."/>
            <person name="Ba J.G."/>
            <person name="Yim A.K."/>
            <person name="Ouyang C.Y."/>
            <person name="Ngai S.M."/>
            <person name="Chan T.F."/>
            <person name="Leung E.L."/>
            <person name="Liu L."/>
            <person name="Liu Z.G."/>
            <person name="Tsui S.K."/>
        </authorList>
    </citation>
    <scope>NUCLEOTIDE SEQUENCE [LARGE SCALE GENOMIC DNA]</scope>
    <source>
        <strain evidence="2">Derp</strain>
    </source>
</reference>